<proteinExistence type="predicted"/>
<evidence type="ECO:0000313" key="1">
    <source>
        <dbReference type="EMBL" id="KAE8258640.1"/>
    </source>
</evidence>
<sequence>MSASNRLPLQPLKHASRASVTVAAAAASSDILGTSRSTSKPSWLCPHELRDRPKLYTQEMVIAALNDLNAAGEVDANHDALVEPSKIVASTSDHECGGLPLGLERPKDKSEAGYMWYPDVVLSASHRVPGCRLSQIPFLRHPLSV</sequence>
<dbReference type="EMBL" id="LWDF02000062">
    <property type="protein sequence ID" value="KAE8258640.1"/>
    <property type="molecule type" value="Genomic_DNA"/>
</dbReference>
<name>A0A8T8TD78_9BASI</name>
<keyword evidence="2" id="KW-1185">Reference proteome</keyword>
<accession>A0A8T8TD78</accession>
<organism evidence="1 2">
    <name type="scientific">Tilletia indica</name>
    <dbReference type="NCBI Taxonomy" id="43049"/>
    <lineage>
        <taxon>Eukaryota</taxon>
        <taxon>Fungi</taxon>
        <taxon>Dikarya</taxon>
        <taxon>Basidiomycota</taxon>
        <taxon>Ustilaginomycotina</taxon>
        <taxon>Exobasidiomycetes</taxon>
        <taxon>Tilletiales</taxon>
        <taxon>Tilletiaceae</taxon>
        <taxon>Tilletia</taxon>
    </lineage>
</organism>
<gene>
    <name evidence="1" type="ORF">A4X13_0g1560</name>
</gene>
<evidence type="ECO:0000313" key="2">
    <source>
        <dbReference type="Proteomes" id="UP000077521"/>
    </source>
</evidence>
<comment type="caution">
    <text evidence="1">The sequence shown here is derived from an EMBL/GenBank/DDBJ whole genome shotgun (WGS) entry which is preliminary data.</text>
</comment>
<dbReference type="AlphaFoldDB" id="A0A8T8TD78"/>
<dbReference type="Proteomes" id="UP000077521">
    <property type="component" value="Unassembled WGS sequence"/>
</dbReference>
<protein>
    <submittedName>
        <fullName evidence="1">Uncharacterized protein</fullName>
    </submittedName>
</protein>
<reference evidence="1" key="1">
    <citation type="submission" date="2016-04" db="EMBL/GenBank/DDBJ databases">
        <authorList>
            <person name="Nguyen H.D."/>
            <person name="Samba Siva P."/>
            <person name="Cullis J."/>
            <person name="Levesque C.A."/>
            <person name="Hambleton S."/>
        </authorList>
    </citation>
    <scope>NUCLEOTIDE SEQUENCE</scope>
    <source>
        <strain evidence="1">DAOMC 236416</strain>
    </source>
</reference>
<reference evidence="1" key="2">
    <citation type="journal article" date="2019" name="IMA Fungus">
        <title>Genome sequencing and comparison of five Tilletia species to identify candidate genes for the detection of regulated species infecting wheat.</title>
        <authorList>
            <person name="Nguyen H.D.T."/>
            <person name="Sultana T."/>
            <person name="Kesanakurti P."/>
            <person name="Hambleton S."/>
        </authorList>
    </citation>
    <scope>NUCLEOTIDE SEQUENCE</scope>
    <source>
        <strain evidence="1">DAOMC 236416</strain>
    </source>
</reference>